<sequence length="375" mass="39586">MDLQMVDLRTQIEATRPEIDAAIAAVLDRGAFVRGPFVAAFEAELATYLAGLGSDADVFALGVGNGTDALQIALMALGVGPGDEVVCPSFTFVATAEAAALLGATPVFVDVDPVTFNLDPAKLKAALSTRTKAVVPVHLFGQCADVPAIRAVCDPLGIPVVEDMAQAIGATWNGQPAGTLGALGCLSFYPSKNLGAFGDGGAIVTTDPELADRVRQIANHGAAKKYHHTAVGVNSRLDAIQASILSVHLRHLPAWTQARRAAAALYDGAFAGMDDVVRPVRVPEARHVFHQYTLRVPAELRDDLAADLKARGVPTMIYYPEPIHRMPPYTTGAVLPETDRACREVLSLPMHPYLTAQQVAFVADAVRQSLAPVTA</sequence>
<dbReference type="EMBL" id="MQWD01000001">
    <property type="protein sequence ID" value="PAP77581.1"/>
    <property type="molecule type" value="Genomic_DNA"/>
</dbReference>
<gene>
    <name evidence="4" type="ORF">BSZ37_14585</name>
</gene>
<dbReference type="SUPFAM" id="SSF53383">
    <property type="entry name" value="PLP-dependent transferases"/>
    <property type="match status" value="1"/>
</dbReference>
<dbReference type="InterPro" id="IPR015424">
    <property type="entry name" value="PyrdxlP-dep_Trfase"/>
</dbReference>
<protein>
    <submittedName>
        <fullName evidence="4">Transcriptional regulator</fullName>
    </submittedName>
</protein>
<evidence type="ECO:0000313" key="5">
    <source>
        <dbReference type="Proteomes" id="UP000216339"/>
    </source>
</evidence>
<dbReference type="PANTHER" id="PTHR30244">
    <property type="entry name" value="TRANSAMINASE"/>
    <property type="match status" value="1"/>
</dbReference>
<evidence type="ECO:0000313" key="4">
    <source>
        <dbReference type="EMBL" id="PAP77581.1"/>
    </source>
</evidence>
<evidence type="ECO:0000256" key="2">
    <source>
        <dbReference type="PIRSR" id="PIRSR000390-2"/>
    </source>
</evidence>
<dbReference type="RefSeq" id="WP_095511248.1">
    <property type="nucleotide sequence ID" value="NZ_MQWD01000001.1"/>
</dbReference>
<dbReference type="PANTHER" id="PTHR30244:SF42">
    <property type="entry name" value="UDP-2-ACETAMIDO-2-DEOXY-3-OXO-D-GLUCURONATE AMINOTRANSFERASE"/>
    <property type="match status" value="1"/>
</dbReference>
<dbReference type="PIRSF" id="PIRSF000390">
    <property type="entry name" value="PLP_StrS"/>
    <property type="match status" value="1"/>
</dbReference>
<dbReference type="InterPro" id="IPR015421">
    <property type="entry name" value="PyrdxlP-dep_Trfase_major"/>
</dbReference>
<dbReference type="Pfam" id="PF01041">
    <property type="entry name" value="DegT_DnrJ_EryC1"/>
    <property type="match status" value="1"/>
</dbReference>
<evidence type="ECO:0000256" key="1">
    <source>
        <dbReference type="PIRSR" id="PIRSR000390-1"/>
    </source>
</evidence>
<comment type="caution">
    <text evidence="4">The sequence shown here is derived from an EMBL/GenBank/DDBJ whole genome shotgun (WGS) entry which is preliminary data.</text>
</comment>
<reference evidence="4 5" key="1">
    <citation type="submission" date="2016-11" db="EMBL/GenBank/DDBJ databases">
        <title>Study of marine rhodopsin-containing bacteria.</title>
        <authorList>
            <person name="Yoshizawa S."/>
            <person name="Kumagai Y."/>
            <person name="Kogure K."/>
        </authorList>
    </citation>
    <scope>NUCLEOTIDE SEQUENCE [LARGE SCALE GENOMIC DNA]</scope>
    <source>
        <strain evidence="4 5">SAORIC-28</strain>
    </source>
</reference>
<keyword evidence="5" id="KW-1185">Reference proteome</keyword>
<dbReference type="Gene3D" id="3.40.640.10">
    <property type="entry name" value="Type I PLP-dependent aspartate aminotransferase-like (Major domain)"/>
    <property type="match status" value="1"/>
</dbReference>
<name>A0A271J225_9BACT</name>
<dbReference type="Gene3D" id="3.90.1150.10">
    <property type="entry name" value="Aspartate Aminotransferase, domain 1"/>
    <property type="match status" value="1"/>
</dbReference>
<dbReference type="GO" id="GO:0008483">
    <property type="term" value="F:transaminase activity"/>
    <property type="evidence" value="ECO:0007669"/>
    <property type="project" value="TreeGrafter"/>
</dbReference>
<dbReference type="InterPro" id="IPR015422">
    <property type="entry name" value="PyrdxlP-dep_Trfase_small"/>
</dbReference>
<organism evidence="4 5">
    <name type="scientific">Rubrivirga marina</name>
    <dbReference type="NCBI Taxonomy" id="1196024"/>
    <lineage>
        <taxon>Bacteria</taxon>
        <taxon>Pseudomonadati</taxon>
        <taxon>Rhodothermota</taxon>
        <taxon>Rhodothermia</taxon>
        <taxon>Rhodothermales</taxon>
        <taxon>Rubricoccaceae</taxon>
        <taxon>Rubrivirga</taxon>
    </lineage>
</organism>
<dbReference type="AlphaFoldDB" id="A0A271J225"/>
<dbReference type="GO" id="GO:0030170">
    <property type="term" value="F:pyridoxal phosphate binding"/>
    <property type="evidence" value="ECO:0007669"/>
    <property type="project" value="TreeGrafter"/>
</dbReference>
<feature type="modified residue" description="N6-(pyridoxal phosphate)lysine" evidence="2">
    <location>
        <position position="192"/>
    </location>
</feature>
<dbReference type="CDD" id="cd00616">
    <property type="entry name" value="AHBA_syn"/>
    <property type="match status" value="1"/>
</dbReference>
<dbReference type="Proteomes" id="UP000216339">
    <property type="component" value="Unassembled WGS sequence"/>
</dbReference>
<dbReference type="InterPro" id="IPR000653">
    <property type="entry name" value="DegT/StrS_aminotransferase"/>
</dbReference>
<keyword evidence="2 3" id="KW-0663">Pyridoxal phosphate</keyword>
<proteinExistence type="inferred from homology"/>
<accession>A0A271J225</accession>
<comment type="similarity">
    <text evidence="3">Belongs to the DegT/DnrJ/EryC1 family.</text>
</comment>
<dbReference type="GO" id="GO:0000271">
    <property type="term" value="P:polysaccharide biosynthetic process"/>
    <property type="evidence" value="ECO:0007669"/>
    <property type="project" value="TreeGrafter"/>
</dbReference>
<dbReference type="OrthoDB" id="9804264at2"/>
<evidence type="ECO:0000256" key="3">
    <source>
        <dbReference type="RuleBase" id="RU004508"/>
    </source>
</evidence>
<feature type="active site" description="Proton acceptor" evidence="1">
    <location>
        <position position="192"/>
    </location>
</feature>